<protein>
    <submittedName>
        <fullName evidence="2">Uncharacterized protein</fullName>
    </submittedName>
</protein>
<comment type="caution">
    <text evidence="2">The sequence shown here is derived from an EMBL/GenBank/DDBJ whole genome shotgun (WGS) entry which is preliminary data.</text>
</comment>
<sequence length="263" mass="30275">MHAEHSDYNFCIHLLLQIKSIIKNQPHLFDDEIDSSEWDFVVKFWGVVTERLFHGTDLRLKWDDTHLTVHDTVSDLLLKVDLRILHDRVRQRYNIETDVGVFEAAEEEPVNAKYVGDRCKVMIESKAVIDRFVLDGCLIDSVDPLQVCGLEIHFGNTTLAEPGLYVGTQFYTATIDKSLSNMYKYLDLASHLLCFRDQCVAISNQYEDHLISTRSKKISTKRNIYDLPKDDIIMKQNSIRGSWNPPRTSKTPPPSKNLFGNDS</sequence>
<dbReference type="Proteomes" id="UP000717996">
    <property type="component" value="Unassembled WGS sequence"/>
</dbReference>
<accession>A0A9P6Y5F3</accession>
<evidence type="ECO:0000313" key="3">
    <source>
        <dbReference type="Proteomes" id="UP000717996"/>
    </source>
</evidence>
<evidence type="ECO:0000313" key="2">
    <source>
        <dbReference type="EMBL" id="KAG1539901.1"/>
    </source>
</evidence>
<proteinExistence type="predicted"/>
<reference evidence="2" key="1">
    <citation type="journal article" date="2020" name="Microb. Genom.">
        <title>Genetic diversity of clinical and environmental Mucorales isolates obtained from an investigation of mucormycosis cases among solid organ transplant recipients.</title>
        <authorList>
            <person name="Nguyen M.H."/>
            <person name="Kaul D."/>
            <person name="Muto C."/>
            <person name="Cheng S.J."/>
            <person name="Richter R.A."/>
            <person name="Bruno V.M."/>
            <person name="Liu G."/>
            <person name="Beyhan S."/>
            <person name="Sundermann A.J."/>
            <person name="Mounaud S."/>
            <person name="Pasculle A.W."/>
            <person name="Nierman W.C."/>
            <person name="Driscoll E."/>
            <person name="Cumbie R."/>
            <person name="Clancy C.J."/>
            <person name="Dupont C.L."/>
        </authorList>
    </citation>
    <scope>NUCLEOTIDE SEQUENCE</scope>
    <source>
        <strain evidence="2">GL16</strain>
    </source>
</reference>
<name>A0A9P6Y5F3_RHIOR</name>
<dbReference type="AlphaFoldDB" id="A0A9P6Y5F3"/>
<dbReference type="OrthoDB" id="2213064at2759"/>
<dbReference type="EMBL" id="JAANIT010001521">
    <property type="protein sequence ID" value="KAG1539901.1"/>
    <property type="molecule type" value="Genomic_DNA"/>
</dbReference>
<feature type="region of interest" description="Disordered" evidence="1">
    <location>
        <begin position="238"/>
        <end position="263"/>
    </location>
</feature>
<gene>
    <name evidence="2" type="ORF">G6F51_008849</name>
</gene>
<evidence type="ECO:0000256" key="1">
    <source>
        <dbReference type="SAM" id="MobiDB-lite"/>
    </source>
</evidence>
<organism evidence="2 3">
    <name type="scientific">Rhizopus oryzae</name>
    <name type="common">Mucormycosis agent</name>
    <name type="synonym">Rhizopus arrhizus var. delemar</name>
    <dbReference type="NCBI Taxonomy" id="64495"/>
    <lineage>
        <taxon>Eukaryota</taxon>
        <taxon>Fungi</taxon>
        <taxon>Fungi incertae sedis</taxon>
        <taxon>Mucoromycota</taxon>
        <taxon>Mucoromycotina</taxon>
        <taxon>Mucoromycetes</taxon>
        <taxon>Mucorales</taxon>
        <taxon>Mucorineae</taxon>
        <taxon>Rhizopodaceae</taxon>
        <taxon>Rhizopus</taxon>
    </lineage>
</organism>